<keyword evidence="2" id="KW-1185">Reference proteome</keyword>
<name>A0A803QH19_CANSA</name>
<dbReference type="EMBL" id="UZAU01000731">
    <property type="status" value="NOT_ANNOTATED_CDS"/>
    <property type="molecule type" value="Genomic_DNA"/>
</dbReference>
<reference evidence="1" key="2">
    <citation type="submission" date="2021-03" db="UniProtKB">
        <authorList>
            <consortium name="EnsemblPlants"/>
        </authorList>
    </citation>
    <scope>IDENTIFICATION</scope>
</reference>
<dbReference type="PANTHER" id="PTHR33710">
    <property type="entry name" value="BNAC02G09200D PROTEIN"/>
    <property type="match status" value="1"/>
</dbReference>
<dbReference type="Proteomes" id="UP000596661">
    <property type="component" value="Chromosome 9"/>
</dbReference>
<evidence type="ECO:0000313" key="1">
    <source>
        <dbReference type="EnsemblPlants" id="cds.evm.model.09.688"/>
    </source>
</evidence>
<reference evidence="1" key="1">
    <citation type="submission" date="2018-11" db="EMBL/GenBank/DDBJ databases">
        <authorList>
            <person name="Grassa J C."/>
        </authorList>
    </citation>
    <scope>NUCLEOTIDE SEQUENCE [LARGE SCALE GENOMIC DNA]</scope>
</reference>
<evidence type="ECO:0000313" key="2">
    <source>
        <dbReference type="Proteomes" id="UP000596661"/>
    </source>
</evidence>
<protein>
    <submittedName>
        <fullName evidence="1">Uncharacterized protein</fullName>
    </submittedName>
</protein>
<dbReference type="AlphaFoldDB" id="A0A803QH19"/>
<proteinExistence type="predicted"/>
<accession>A0A803QH19</accession>
<dbReference type="Gramene" id="evm.model.09.688">
    <property type="protein sequence ID" value="cds.evm.model.09.688"/>
    <property type="gene ID" value="evm.TU.09.688"/>
</dbReference>
<sequence length="408" mass="46960">MANESWLDTFLNEEVIFLNEGSFDHSPAILNVYPNLVTGKKPFKYFNMWKTHPKYHIMVGSTWRQQVEGTRMYQVVTKLKRLKNVFKEINKDARRKFSEVNKAYCSFLQQKAKVIWLNEGDANTRLFHQSLKQRRSQNRVFSIENKEGERVDNPEDVTKAFISFYEHLLGSKMGNRKLVKQQVVKQGPMLTTAHIQLLEKEYKTEEVKAAAFSIPSIKAPGPDGYGSAFYQENWELIGEDIGKAVLSFLHSGAILKEINSTVLTLIPKVKCPNTEEEIHRVLNMSGFSRQSIPFRYLGYPFVQRESQQKNVMGLCRKWNFLWNQGVADRAGNVAWDSLWGYNMLQPVSEKKKWSIDRSDEGMALLEHQCNISFGDFKENREGEALKNQKAGVECNSCSAGVCPMDYPK</sequence>
<dbReference type="PANTHER" id="PTHR33710:SF81">
    <property type="entry name" value="ENDONUCLEASE_EXONUCLEASE_PHOSPHATASE DOMAIN-CONTAINING PROTEIN"/>
    <property type="match status" value="1"/>
</dbReference>
<dbReference type="EnsemblPlants" id="evm.model.09.688">
    <property type="protein sequence ID" value="cds.evm.model.09.688"/>
    <property type="gene ID" value="evm.TU.09.688"/>
</dbReference>
<organism evidence="1 2">
    <name type="scientific">Cannabis sativa</name>
    <name type="common">Hemp</name>
    <name type="synonym">Marijuana</name>
    <dbReference type="NCBI Taxonomy" id="3483"/>
    <lineage>
        <taxon>Eukaryota</taxon>
        <taxon>Viridiplantae</taxon>
        <taxon>Streptophyta</taxon>
        <taxon>Embryophyta</taxon>
        <taxon>Tracheophyta</taxon>
        <taxon>Spermatophyta</taxon>
        <taxon>Magnoliopsida</taxon>
        <taxon>eudicotyledons</taxon>
        <taxon>Gunneridae</taxon>
        <taxon>Pentapetalae</taxon>
        <taxon>rosids</taxon>
        <taxon>fabids</taxon>
        <taxon>Rosales</taxon>
        <taxon>Cannabaceae</taxon>
        <taxon>Cannabis</taxon>
    </lineage>
</organism>